<dbReference type="EMBL" id="VSRR010010412">
    <property type="protein sequence ID" value="MPC51788.1"/>
    <property type="molecule type" value="Genomic_DNA"/>
</dbReference>
<gene>
    <name evidence="1" type="ORF">E2C01_045642</name>
</gene>
<comment type="caution">
    <text evidence="1">The sequence shown here is derived from an EMBL/GenBank/DDBJ whole genome shotgun (WGS) entry which is preliminary data.</text>
</comment>
<dbReference type="AlphaFoldDB" id="A0A5B7G3P6"/>
<sequence length="142" mass="16701">MTQRVVQAKSALTRLFRFRDLATGLKLQLIKALVLPILYYPPVPLHALSKTTISRLQKVQNSTLRFTFGTKWDDFISSASLPALNVHLHEMATKLWQRMEDEGWDQYRVLKALHEETPHQQYAWFPRSLLRLEDGQPEPRYR</sequence>
<evidence type="ECO:0000313" key="2">
    <source>
        <dbReference type="Proteomes" id="UP000324222"/>
    </source>
</evidence>
<organism evidence="1 2">
    <name type="scientific">Portunus trituberculatus</name>
    <name type="common">Swimming crab</name>
    <name type="synonym">Neptunus trituberculatus</name>
    <dbReference type="NCBI Taxonomy" id="210409"/>
    <lineage>
        <taxon>Eukaryota</taxon>
        <taxon>Metazoa</taxon>
        <taxon>Ecdysozoa</taxon>
        <taxon>Arthropoda</taxon>
        <taxon>Crustacea</taxon>
        <taxon>Multicrustacea</taxon>
        <taxon>Malacostraca</taxon>
        <taxon>Eumalacostraca</taxon>
        <taxon>Eucarida</taxon>
        <taxon>Decapoda</taxon>
        <taxon>Pleocyemata</taxon>
        <taxon>Brachyura</taxon>
        <taxon>Eubrachyura</taxon>
        <taxon>Portunoidea</taxon>
        <taxon>Portunidae</taxon>
        <taxon>Portuninae</taxon>
        <taxon>Portunus</taxon>
    </lineage>
</organism>
<evidence type="ECO:0000313" key="1">
    <source>
        <dbReference type="EMBL" id="MPC51788.1"/>
    </source>
</evidence>
<proteinExistence type="predicted"/>
<accession>A0A5B7G3P6</accession>
<keyword evidence="2" id="KW-1185">Reference proteome</keyword>
<name>A0A5B7G3P6_PORTR</name>
<dbReference type="OrthoDB" id="10050074at2759"/>
<dbReference type="Proteomes" id="UP000324222">
    <property type="component" value="Unassembled WGS sequence"/>
</dbReference>
<reference evidence="1 2" key="1">
    <citation type="submission" date="2019-05" db="EMBL/GenBank/DDBJ databases">
        <title>Another draft genome of Portunus trituberculatus and its Hox gene families provides insights of decapod evolution.</title>
        <authorList>
            <person name="Jeong J.-H."/>
            <person name="Song I."/>
            <person name="Kim S."/>
            <person name="Choi T."/>
            <person name="Kim D."/>
            <person name="Ryu S."/>
            <person name="Kim W."/>
        </authorList>
    </citation>
    <scope>NUCLEOTIDE SEQUENCE [LARGE SCALE GENOMIC DNA]</scope>
    <source>
        <tissue evidence="1">Muscle</tissue>
    </source>
</reference>
<protein>
    <submittedName>
        <fullName evidence="1">Uncharacterized protein</fullName>
    </submittedName>
</protein>